<feature type="transmembrane region" description="Helical" evidence="5">
    <location>
        <begin position="492"/>
        <end position="512"/>
    </location>
</feature>
<organism evidence="7 8">
    <name type="scientific">Lentinula guzmanii</name>
    <dbReference type="NCBI Taxonomy" id="2804957"/>
    <lineage>
        <taxon>Eukaryota</taxon>
        <taxon>Fungi</taxon>
        <taxon>Dikarya</taxon>
        <taxon>Basidiomycota</taxon>
        <taxon>Agaricomycotina</taxon>
        <taxon>Agaricomycetes</taxon>
        <taxon>Agaricomycetidae</taxon>
        <taxon>Agaricales</taxon>
        <taxon>Marasmiineae</taxon>
        <taxon>Omphalotaceae</taxon>
        <taxon>Lentinula</taxon>
    </lineage>
</organism>
<proteinExistence type="inferred from homology"/>
<dbReference type="InterPro" id="IPR051799">
    <property type="entry name" value="NADH_flavin_oxidoreductase"/>
</dbReference>
<accession>A0AA38JV93</accession>
<protein>
    <recommendedName>
        <fullName evidence="6">NADH:flavin oxidoreductase/NADH oxidase N-terminal domain-containing protein</fullName>
    </recommendedName>
</protein>
<evidence type="ECO:0000313" key="7">
    <source>
        <dbReference type="EMBL" id="KAJ3736765.1"/>
    </source>
</evidence>
<keyword evidence="5" id="KW-0812">Transmembrane</keyword>
<dbReference type="PANTHER" id="PTHR43656:SF2">
    <property type="entry name" value="BINDING OXIDOREDUCTASE, PUTATIVE (AFU_ORTHOLOGUE AFUA_2G08260)-RELATED"/>
    <property type="match status" value="1"/>
</dbReference>
<evidence type="ECO:0000256" key="2">
    <source>
        <dbReference type="ARBA" id="ARBA00022630"/>
    </source>
</evidence>
<evidence type="ECO:0000259" key="6">
    <source>
        <dbReference type="Pfam" id="PF00724"/>
    </source>
</evidence>
<reference evidence="7" key="2">
    <citation type="journal article" date="2023" name="Proc. Natl. Acad. Sci. U.S.A.">
        <title>A global phylogenomic analysis of the shiitake genus Lentinula.</title>
        <authorList>
            <person name="Sierra-Patev S."/>
            <person name="Min B."/>
            <person name="Naranjo-Ortiz M."/>
            <person name="Looney B."/>
            <person name="Konkel Z."/>
            <person name="Slot J.C."/>
            <person name="Sakamoto Y."/>
            <person name="Steenwyk J.L."/>
            <person name="Rokas A."/>
            <person name="Carro J."/>
            <person name="Camarero S."/>
            <person name="Ferreira P."/>
            <person name="Molpeceres G."/>
            <person name="Ruiz-Duenas F.J."/>
            <person name="Serrano A."/>
            <person name="Henrissat B."/>
            <person name="Drula E."/>
            <person name="Hughes K.W."/>
            <person name="Mata J.L."/>
            <person name="Ishikawa N.K."/>
            <person name="Vargas-Isla R."/>
            <person name="Ushijima S."/>
            <person name="Smith C.A."/>
            <person name="Donoghue J."/>
            <person name="Ahrendt S."/>
            <person name="Andreopoulos W."/>
            <person name="He G."/>
            <person name="LaButti K."/>
            <person name="Lipzen A."/>
            <person name="Ng V."/>
            <person name="Riley R."/>
            <person name="Sandor L."/>
            <person name="Barry K."/>
            <person name="Martinez A.T."/>
            <person name="Xiao Y."/>
            <person name="Gibbons J.G."/>
            <person name="Terashima K."/>
            <person name="Grigoriev I.V."/>
            <person name="Hibbett D."/>
        </authorList>
    </citation>
    <scope>NUCLEOTIDE SEQUENCE</scope>
    <source>
        <strain evidence="7">ET3784</strain>
    </source>
</reference>
<keyword evidence="5" id="KW-1133">Transmembrane helix</keyword>
<evidence type="ECO:0000256" key="1">
    <source>
        <dbReference type="ARBA" id="ARBA00005979"/>
    </source>
</evidence>
<evidence type="ECO:0000256" key="4">
    <source>
        <dbReference type="ARBA" id="ARBA00023002"/>
    </source>
</evidence>
<keyword evidence="8" id="KW-1185">Reference proteome</keyword>
<dbReference type="Pfam" id="PF00724">
    <property type="entry name" value="Oxidored_FMN"/>
    <property type="match status" value="1"/>
</dbReference>
<dbReference type="InterPro" id="IPR013785">
    <property type="entry name" value="Aldolase_TIM"/>
</dbReference>
<sequence length="518" mass="57980">MVSNDLLFSEQLLPCGKVVSNRLVKVAMYEHLSSILGGPPNKFHYALYSAWSEHNWGMIITGNVQISREHLSLGRDMVVPKILTDKTIQPFRKLARIIHGNQPSDCLAIMQLSHAGRQSGNILGGRLPFVSPLAPSAVRFGQNKRDEGIISDVFHRLLFQTPKAMSSADIDNVVSEFVRGTLLALRSGFDGVQLHVAHGYLLAQFLSPKSNIRTDEYSHDSLLLLSRVVKAIRDVVPADFILGIKFNTGDYSVLEESEAKTAQEERALAHLRQVVAWRTIDFIEISGGDYENPEFMLSPSSVTSTKNARQAFFAQFSAKLMKALSSEFSSNDRPPLVLLTGGLRTPAHLYTALTAHHAHLLGVGRSSVLCPNLPTVLKHRQTVEGDLSSDLTPFRPEPDLCLLFSRRRPCEWIWRHVPKVRLIGAGVGMAWYAVMMRRLAGEHKRWDNDGNSRKIEGHAQYFLEPDYSVGGLGAIIRMWMWVNAPELQQKQMTFLILLIIFCLVLYIHSGGYSSQLFL</sequence>
<evidence type="ECO:0000256" key="5">
    <source>
        <dbReference type="SAM" id="Phobius"/>
    </source>
</evidence>
<keyword evidence="2" id="KW-0285">Flavoprotein</keyword>
<keyword evidence="5" id="KW-0472">Membrane</keyword>
<dbReference type="Gene3D" id="3.20.20.70">
    <property type="entry name" value="Aldolase class I"/>
    <property type="match status" value="1"/>
</dbReference>
<dbReference type="PANTHER" id="PTHR43656">
    <property type="entry name" value="BINDING OXIDOREDUCTASE, PUTATIVE (AFU_ORTHOLOGUE AFUA_2G08260)-RELATED"/>
    <property type="match status" value="1"/>
</dbReference>
<evidence type="ECO:0000256" key="3">
    <source>
        <dbReference type="ARBA" id="ARBA00022643"/>
    </source>
</evidence>
<keyword evidence="4" id="KW-0560">Oxidoreductase</keyword>
<dbReference type="InterPro" id="IPR001155">
    <property type="entry name" value="OxRdtase_FMN_N"/>
</dbReference>
<comment type="caution">
    <text evidence="7">The sequence shown here is derived from an EMBL/GenBank/DDBJ whole genome shotgun (WGS) entry which is preliminary data.</text>
</comment>
<comment type="similarity">
    <text evidence="1">Belongs to the NADH:flavin oxidoreductase/NADH oxidase family.</text>
</comment>
<dbReference type="GO" id="GO:0010181">
    <property type="term" value="F:FMN binding"/>
    <property type="evidence" value="ECO:0007669"/>
    <property type="project" value="InterPro"/>
</dbReference>
<dbReference type="Proteomes" id="UP001176059">
    <property type="component" value="Unassembled WGS sequence"/>
</dbReference>
<keyword evidence="3" id="KW-0288">FMN</keyword>
<dbReference type="AlphaFoldDB" id="A0AA38JV93"/>
<dbReference type="GO" id="GO:0016491">
    <property type="term" value="F:oxidoreductase activity"/>
    <property type="evidence" value="ECO:0007669"/>
    <property type="project" value="UniProtKB-KW"/>
</dbReference>
<reference evidence="7" key="1">
    <citation type="submission" date="2022-08" db="EMBL/GenBank/DDBJ databases">
        <authorList>
            <consortium name="DOE Joint Genome Institute"/>
            <person name="Min B."/>
            <person name="Sierra-Patev S."/>
            <person name="Naranjo-Ortiz M."/>
            <person name="Looney B."/>
            <person name="Konkel Z."/>
            <person name="Slot J.C."/>
            <person name="Sakamoto Y."/>
            <person name="Steenwyk J.L."/>
            <person name="Rokas A."/>
            <person name="Carro J."/>
            <person name="Camarero S."/>
            <person name="Ferreira P."/>
            <person name="Molpeceres G."/>
            <person name="Ruiz-duenas F.J."/>
            <person name="Serrano A."/>
            <person name="Henrissat B."/>
            <person name="Drula E."/>
            <person name="Hughes K.W."/>
            <person name="Mata J.L."/>
            <person name="Ishikawa N.K."/>
            <person name="Vargas-Isla R."/>
            <person name="Ushijima S."/>
            <person name="Smith C.A."/>
            <person name="Ahrendt S."/>
            <person name="Andreopoulos W."/>
            <person name="He G."/>
            <person name="LaButti K."/>
            <person name="Lipzen A."/>
            <person name="Ng V."/>
            <person name="Riley R."/>
            <person name="Sandor L."/>
            <person name="Barry K."/>
            <person name="Martinez A.T."/>
            <person name="Xiao Y."/>
            <person name="Gibbons J.G."/>
            <person name="Terashima K."/>
            <person name="Hibbett D.S."/>
            <person name="Grigoriev I.V."/>
        </authorList>
    </citation>
    <scope>NUCLEOTIDE SEQUENCE</scope>
    <source>
        <strain evidence="7">ET3784</strain>
    </source>
</reference>
<dbReference type="EMBL" id="JANVFO010000004">
    <property type="protein sequence ID" value="KAJ3736765.1"/>
    <property type="molecule type" value="Genomic_DNA"/>
</dbReference>
<gene>
    <name evidence="7" type="ORF">DFJ43DRAFT_1050693</name>
</gene>
<dbReference type="SUPFAM" id="SSF51395">
    <property type="entry name" value="FMN-linked oxidoreductases"/>
    <property type="match status" value="1"/>
</dbReference>
<evidence type="ECO:0000313" key="8">
    <source>
        <dbReference type="Proteomes" id="UP001176059"/>
    </source>
</evidence>
<feature type="transmembrane region" description="Helical" evidence="5">
    <location>
        <begin position="422"/>
        <end position="440"/>
    </location>
</feature>
<feature type="domain" description="NADH:flavin oxidoreductase/NADH oxidase N-terminal" evidence="6">
    <location>
        <begin position="19"/>
        <end position="379"/>
    </location>
</feature>
<name>A0AA38JV93_9AGAR</name>